<dbReference type="SUPFAM" id="SSF52540">
    <property type="entry name" value="P-loop containing nucleoside triphosphate hydrolases"/>
    <property type="match status" value="1"/>
</dbReference>
<evidence type="ECO:0000256" key="6">
    <source>
        <dbReference type="ARBA" id="ARBA00022723"/>
    </source>
</evidence>
<reference evidence="12" key="1">
    <citation type="journal article" date="2022" name="ISME J.">
        <title>Identification of active gaseous-alkane degraders at natural gas seeps.</title>
        <authorList>
            <person name="Farhan Ul Haque M."/>
            <person name="Hernandez M."/>
            <person name="Crombie A.T."/>
            <person name="Murrell J.C."/>
        </authorList>
    </citation>
    <scope>NUCLEOTIDE SEQUENCE</scope>
    <source>
        <strain evidence="12">PC2</strain>
    </source>
</reference>
<evidence type="ECO:0000256" key="2">
    <source>
        <dbReference type="ARBA" id="ARBA00007599"/>
    </source>
</evidence>
<evidence type="ECO:0000256" key="8">
    <source>
        <dbReference type="ARBA" id="ARBA00022840"/>
    </source>
</evidence>
<protein>
    <recommendedName>
        <fullName evidence="3">tRNA threonylcarbamoyladenosine biosynthesis protein TsaE</fullName>
    </recommendedName>
    <alternativeName>
        <fullName evidence="10">t(6)A37 threonylcarbamoyladenosine biosynthesis protein TsaE</fullName>
    </alternativeName>
</protein>
<dbReference type="EMBL" id="JAIVFP010000001">
    <property type="protein sequence ID" value="MCI4681980.1"/>
    <property type="molecule type" value="Genomic_DNA"/>
</dbReference>
<dbReference type="InterPro" id="IPR012180">
    <property type="entry name" value="Bifunc_ATPase/PTrfase"/>
</dbReference>
<evidence type="ECO:0000256" key="1">
    <source>
        <dbReference type="ARBA" id="ARBA00004496"/>
    </source>
</evidence>
<evidence type="ECO:0000313" key="13">
    <source>
        <dbReference type="Proteomes" id="UP001139104"/>
    </source>
</evidence>
<keyword evidence="9" id="KW-0460">Magnesium</keyword>
<accession>A0ABS9Z3P9</accession>
<evidence type="ECO:0000256" key="4">
    <source>
        <dbReference type="ARBA" id="ARBA00022490"/>
    </source>
</evidence>
<dbReference type="PIRSF" id="PIRSF036599">
    <property type="entry name" value="AtpPhos"/>
    <property type="match status" value="1"/>
</dbReference>
<dbReference type="InterPro" id="IPR011009">
    <property type="entry name" value="Kinase-like_dom_sf"/>
</dbReference>
<keyword evidence="6" id="KW-0479">Metal-binding</keyword>
<dbReference type="InterPro" id="IPR003442">
    <property type="entry name" value="T6A_TsaE"/>
</dbReference>
<comment type="similarity">
    <text evidence="2">Belongs to the TsaE family.</text>
</comment>
<keyword evidence="5" id="KW-0819">tRNA processing</keyword>
<evidence type="ECO:0000256" key="3">
    <source>
        <dbReference type="ARBA" id="ARBA00019010"/>
    </source>
</evidence>
<evidence type="ECO:0000256" key="7">
    <source>
        <dbReference type="ARBA" id="ARBA00022741"/>
    </source>
</evidence>
<evidence type="ECO:0000313" key="12">
    <source>
        <dbReference type="EMBL" id="MCI4681980.1"/>
    </source>
</evidence>
<dbReference type="InterPro" id="IPR002575">
    <property type="entry name" value="Aminoglycoside_PTrfase"/>
</dbReference>
<gene>
    <name evidence="12" type="primary">tsaE</name>
    <name evidence="12" type="ORF">K2U94_04250</name>
</gene>
<dbReference type="SUPFAM" id="SSF56112">
    <property type="entry name" value="Protein kinase-like (PK-like)"/>
    <property type="match status" value="1"/>
</dbReference>
<dbReference type="Gene3D" id="3.40.50.300">
    <property type="entry name" value="P-loop containing nucleotide triphosphate hydrolases"/>
    <property type="match status" value="1"/>
</dbReference>
<comment type="caution">
    <text evidence="12">The sequence shown here is derived from an EMBL/GenBank/DDBJ whole genome shotgun (WGS) entry which is preliminary data.</text>
</comment>
<evidence type="ECO:0000259" key="11">
    <source>
        <dbReference type="Pfam" id="PF01636"/>
    </source>
</evidence>
<dbReference type="PANTHER" id="PTHR33540">
    <property type="entry name" value="TRNA THREONYLCARBAMOYLADENOSINE BIOSYNTHESIS PROTEIN TSAE"/>
    <property type="match status" value="1"/>
</dbReference>
<dbReference type="Gene3D" id="3.90.1200.10">
    <property type="match status" value="1"/>
</dbReference>
<organism evidence="12 13">
    <name type="scientific">Candidatus Rhodoblastus alkanivorans</name>
    <dbReference type="NCBI Taxonomy" id="2954117"/>
    <lineage>
        <taxon>Bacteria</taxon>
        <taxon>Pseudomonadati</taxon>
        <taxon>Pseudomonadota</taxon>
        <taxon>Alphaproteobacteria</taxon>
        <taxon>Hyphomicrobiales</taxon>
        <taxon>Rhodoblastaceae</taxon>
        <taxon>Rhodoblastus</taxon>
    </lineage>
</organism>
<dbReference type="Gene3D" id="3.30.200.20">
    <property type="entry name" value="Phosphorylase Kinase, domain 1"/>
    <property type="match status" value="1"/>
</dbReference>
<keyword evidence="4" id="KW-0963">Cytoplasm</keyword>
<proteinExistence type="inferred from homology"/>
<evidence type="ECO:0000256" key="10">
    <source>
        <dbReference type="ARBA" id="ARBA00032441"/>
    </source>
</evidence>
<dbReference type="Pfam" id="PF01636">
    <property type="entry name" value="APH"/>
    <property type="match status" value="1"/>
</dbReference>
<comment type="subcellular location">
    <subcellularLocation>
        <location evidence="1">Cytoplasm</location>
    </subcellularLocation>
</comment>
<keyword evidence="13" id="KW-1185">Reference proteome</keyword>
<sequence>MSEPIWRVELPDEAATRALAQEVAGMVGAGDLVTLSGDLGAGKTTFARALIRGLAGDSELEVPSPTFTLMQVYGAEAFPIVHADLYRVKDPSELAELGWDEAAEGALVIVEWAERAGSALSADRLDVALYADMKRGPDYRRAEIVGHGDAASRLIRLRGAQNLLERCGWDDAEREHMQGDASTRAYEMLIKPDGDKAVLMIMPPRTDGPPVKGGKPYSAIAHLAENIRPFIAMDEALIAQGFSAPRLFAADFAAGLAVLEYLGDEGMVGEGGPRPERYSEAIRLLAQLHGRSLPEEIAFSGGTYRLPHYDLDAFLIEVELLLEWYAPHILGVQLASGARAQFENAWRALLAGPVAAPTTWTLRDYHSPNLLWLANRSGPQRVGLLDFQDAVLGPPAYDLVSLLQDARVTVPDELELKLLGAYAFIRKNAEENFDVAAFTTSYAIMGAQRACKILGIFARLDRRDGKPAYLAHMPRVKNYLKKDLGHPALADLKAWFDQYLPLLFAEEAVA</sequence>
<dbReference type="RefSeq" id="WP_243066014.1">
    <property type="nucleotide sequence ID" value="NZ_JAIVFK010000029.1"/>
</dbReference>
<dbReference type="Pfam" id="PF02367">
    <property type="entry name" value="TsaE"/>
    <property type="match status" value="1"/>
</dbReference>
<evidence type="ECO:0000256" key="9">
    <source>
        <dbReference type="ARBA" id="ARBA00022842"/>
    </source>
</evidence>
<dbReference type="NCBIfam" id="TIGR00150">
    <property type="entry name" value="T6A_YjeE"/>
    <property type="match status" value="1"/>
</dbReference>
<dbReference type="Proteomes" id="UP001139104">
    <property type="component" value="Unassembled WGS sequence"/>
</dbReference>
<evidence type="ECO:0000256" key="5">
    <source>
        <dbReference type="ARBA" id="ARBA00022694"/>
    </source>
</evidence>
<dbReference type="InterPro" id="IPR027417">
    <property type="entry name" value="P-loop_NTPase"/>
</dbReference>
<feature type="domain" description="Aminoglycoside phosphotransferase" evidence="11">
    <location>
        <begin position="179"/>
        <end position="423"/>
    </location>
</feature>
<keyword evidence="7" id="KW-0547">Nucleotide-binding</keyword>
<name>A0ABS9Z3P9_9HYPH</name>
<keyword evidence="8" id="KW-0067">ATP-binding</keyword>
<dbReference type="PANTHER" id="PTHR33540:SF2">
    <property type="entry name" value="TRNA THREONYLCARBAMOYLADENOSINE BIOSYNTHESIS PROTEIN TSAE"/>
    <property type="match status" value="1"/>
</dbReference>